<dbReference type="InterPro" id="IPR031037">
    <property type="entry name" value="Preny_LynF_TruF"/>
</dbReference>
<name>B2KYG3_9NOSO</name>
<dbReference type="EMBL" id="EU290741">
    <property type="protein sequence ID" value="ACA04485.1"/>
    <property type="molecule type" value="Genomic_DNA"/>
</dbReference>
<proteinExistence type="predicted"/>
<evidence type="ECO:0000313" key="1">
    <source>
        <dbReference type="EMBL" id="ACA04485.1"/>
    </source>
</evidence>
<sequence length="320" mass="37277">MTLTSMLQNNRLKDRRLQFIRTHQEAFDVEPTFILSLFEEAVLGIEGTCGVELMCHVEGDQLFAVDFQVSNERHTWPRSLTDAVKFLDKVESQVGVRLNRDLLQQFVAVHIGSSKILNNTIGIDLRPRHENSCIKVYMHIEHEEDPEELVRTALKLDGDSYSSEMLQVLLKSTIIIGFNIFFNGYSDVELLVATVGDKYESHKFNRGKYLKHYIQKNFSLKANYMLRESNILLVSFSQAKKVNPLLIFHYEDIKDIRKYFSFNSLGDRSYSFFQSQDCITYAGVSVRELELQKDRLEKFSLFYNKRDKCQHLPLFSTLNE</sequence>
<gene>
    <name evidence="1" type="primary">tenF</name>
</gene>
<dbReference type="NCBIfam" id="TIGR04445">
    <property type="entry name" value="preny_LynF_TruF"/>
    <property type="match status" value="1"/>
</dbReference>
<dbReference type="Pfam" id="PF19156">
    <property type="entry name" value="DUF5838"/>
    <property type="match status" value="1"/>
</dbReference>
<dbReference type="CDD" id="cd14243">
    <property type="entry name" value="PT-AcyF_like"/>
    <property type="match status" value="1"/>
</dbReference>
<protein>
    <submittedName>
        <fullName evidence="1">TenF</fullName>
    </submittedName>
</protein>
<reference evidence="1" key="1">
    <citation type="journal article" date="2008" name="Nat. Chem. Biol.">
        <title>A global assembly line for cyanobactins.</title>
        <authorList>
            <person name="Donia M.S."/>
            <person name="Ravel J."/>
            <person name="Schmidt E.W."/>
        </authorList>
    </citation>
    <scope>NUCLEOTIDE SEQUENCE</scope>
    <source>
        <strain evidence="1">Carmeli</strain>
    </source>
</reference>
<accession>B2KYG3</accession>
<organism evidence="1">
    <name type="scientific">Nostoc spongiaeforme var. tenue str. Carmeli</name>
    <dbReference type="NCBI Taxonomy" id="503013"/>
    <lineage>
        <taxon>Bacteria</taxon>
        <taxon>Bacillati</taxon>
        <taxon>Cyanobacteriota</taxon>
        <taxon>Cyanophyceae</taxon>
        <taxon>Nostocales</taxon>
        <taxon>Nostocaceae</taxon>
        <taxon>Nostoc</taxon>
    </lineage>
</organism>
<dbReference type="AlphaFoldDB" id="B2KYG3"/>